<dbReference type="RefSeq" id="XP_004182840.1">
    <property type="nucleotide sequence ID" value="XM_004182792.1"/>
</dbReference>
<dbReference type="GO" id="GO:0050532">
    <property type="term" value="F:2-phosphosulfolactate phosphatase activity"/>
    <property type="evidence" value="ECO:0007669"/>
    <property type="project" value="UniProtKB-EC"/>
</dbReference>
<gene>
    <name evidence="7" type="ORF">EIN_377190</name>
</gene>
<dbReference type="EMBL" id="KB207268">
    <property type="protein sequence ID" value="ELP83494.1"/>
    <property type="molecule type" value="Genomic_DNA"/>
</dbReference>
<reference evidence="7 8" key="1">
    <citation type="submission" date="2012-10" db="EMBL/GenBank/DDBJ databases">
        <authorList>
            <person name="Zafar N."/>
            <person name="Inman J."/>
            <person name="Hall N."/>
            <person name="Lorenzi H."/>
            <person name="Caler E."/>
        </authorList>
    </citation>
    <scope>NUCLEOTIDE SEQUENCE [LARGE SCALE GENOMIC DNA]</scope>
    <source>
        <strain evidence="7 8">IP1</strain>
    </source>
</reference>
<name>A0A0A1TU91_ENTIV</name>
<accession>A0A0A1TU91</accession>
<dbReference type="VEuPathDB" id="AmoebaDB:EIN_377190"/>
<dbReference type="OrthoDB" id="24843at2759"/>
<evidence type="ECO:0000313" key="7">
    <source>
        <dbReference type="EMBL" id="ELP83494.1"/>
    </source>
</evidence>
<dbReference type="SUPFAM" id="SSF142823">
    <property type="entry name" value="ComB-like"/>
    <property type="match status" value="1"/>
</dbReference>
<dbReference type="InterPro" id="IPR005238">
    <property type="entry name" value="ComB-like"/>
</dbReference>
<organism evidence="7 8">
    <name type="scientific">Entamoeba invadens IP1</name>
    <dbReference type="NCBI Taxonomy" id="370355"/>
    <lineage>
        <taxon>Eukaryota</taxon>
        <taxon>Amoebozoa</taxon>
        <taxon>Evosea</taxon>
        <taxon>Archamoebae</taxon>
        <taxon>Mastigamoebida</taxon>
        <taxon>Entamoebidae</taxon>
        <taxon>Entamoeba</taxon>
    </lineage>
</organism>
<evidence type="ECO:0000313" key="8">
    <source>
        <dbReference type="Proteomes" id="UP000014680"/>
    </source>
</evidence>
<dbReference type="OMA" id="CVHNTQQ"/>
<keyword evidence="4" id="KW-0378">Hydrolase</keyword>
<comment type="similarity">
    <text evidence="2">Belongs to the ComB family.</text>
</comment>
<dbReference type="Gene3D" id="3.90.1560.10">
    <property type="entry name" value="ComB-like"/>
    <property type="match status" value="1"/>
</dbReference>
<comment type="catalytic activity">
    <reaction evidence="6">
        <text>(2R)-O-phospho-3-sulfolactate + H2O = (2R)-3-sulfolactate + phosphate</text>
        <dbReference type="Rhea" id="RHEA:23416"/>
        <dbReference type="ChEBI" id="CHEBI:15377"/>
        <dbReference type="ChEBI" id="CHEBI:15597"/>
        <dbReference type="ChEBI" id="CHEBI:43474"/>
        <dbReference type="ChEBI" id="CHEBI:58738"/>
        <dbReference type="EC" id="3.1.3.71"/>
    </reaction>
</comment>
<evidence type="ECO:0000256" key="6">
    <source>
        <dbReference type="ARBA" id="ARBA00033711"/>
    </source>
</evidence>
<dbReference type="KEGG" id="eiv:EIN_377190"/>
<dbReference type="Proteomes" id="UP000014680">
    <property type="component" value="Unassembled WGS sequence"/>
</dbReference>
<dbReference type="PANTHER" id="PTHR37311">
    <property type="entry name" value="2-PHOSPHOSULFOLACTATE PHOSPHATASE-RELATED"/>
    <property type="match status" value="1"/>
</dbReference>
<evidence type="ECO:0000256" key="5">
    <source>
        <dbReference type="ARBA" id="ARBA00022842"/>
    </source>
</evidence>
<evidence type="ECO:0000256" key="2">
    <source>
        <dbReference type="ARBA" id="ARBA00009997"/>
    </source>
</evidence>
<dbReference type="GeneID" id="14882441"/>
<evidence type="ECO:0000256" key="3">
    <source>
        <dbReference type="ARBA" id="ARBA00012953"/>
    </source>
</evidence>
<proteinExistence type="inferred from homology"/>
<protein>
    <recommendedName>
        <fullName evidence="3">2-phosphosulfolactate phosphatase</fullName>
        <ecNumber evidence="3">3.1.3.71</ecNumber>
    </recommendedName>
</protein>
<keyword evidence="5" id="KW-0460">Magnesium</keyword>
<evidence type="ECO:0000256" key="4">
    <source>
        <dbReference type="ARBA" id="ARBA00022801"/>
    </source>
</evidence>
<dbReference type="GO" id="GO:0050545">
    <property type="term" value="F:sulfopyruvate decarboxylase activity"/>
    <property type="evidence" value="ECO:0007669"/>
    <property type="project" value="TreeGrafter"/>
</dbReference>
<dbReference type="InterPro" id="IPR036702">
    <property type="entry name" value="ComB-like_sf"/>
</dbReference>
<keyword evidence="8" id="KW-1185">Reference proteome</keyword>
<dbReference type="EC" id="3.1.3.71" evidence="3"/>
<dbReference type="Pfam" id="PF04029">
    <property type="entry name" value="2-ph_phosp"/>
    <property type="match status" value="1"/>
</dbReference>
<comment type="cofactor">
    <cofactor evidence="1">
        <name>Mg(2+)</name>
        <dbReference type="ChEBI" id="CHEBI:18420"/>
    </cofactor>
</comment>
<dbReference type="PANTHER" id="PTHR37311:SF1">
    <property type="entry name" value="2-PHOSPHOSULFOLACTATE PHOSPHATASE-RELATED"/>
    <property type="match status" value="1"/>
</dbReference>
<evidence type="ECO:0000256" key="1">
    <source>
        <dbReference type="ARBA" id="ARBA00001946"/>
    </source>
</evidence>
<sequence>MEPTTSVIISPKQHQNAKGVCIVIDVLRASSVEAHLFLCEAKTIIPQASIESTLEMKKKDPTVVLIGERGGKKYEGFDFGNSPTELLNNKDLIKGKVCVHNTQQGTQSLVACINNPNVTDVFMCSPNNCQATIDYVKKMKPSHVTFVASGDEIACREDLLFGMYLEALFLDKKPPQTYKEMIDDVKNASGSKFFKNVSYFPEVDFYECYKLDLVDVVMKFVDGEIKCVH</sequence>
<dbReference type="AlphaFoldDB" id="A0A0A1TU91"/>
<dbReference type="GO" id="GO:0000287">
    <property type="term" value="F:magnesium ion binding"/>
    <property type="evidence" value="ECO:0007669"/>
    <property type="project" value="InterPro"/>
</dbReference>